<evidence type="ECO:0000313" key="2">
    <source>
        <dbReference type="EMBL" id="SJZ47756.1"/>
    </source>
</evidence>
<dbReference type="EMBL" id="FUWG01000009">
    <property type="protein sequence ID" value="SJZ47756.1"/>
    <property type="molecule type" value="Genomic_DNA"/>
</dbReference>
<dbReference type="Proteomes" id="UP000190423">
    <property type="component" value="Unassembled WGS sequence"/>
</dbReference>
<reference evidence="2 3" key="1">
    <citation type="submission" date="2017-02" db="EMBL/GenBank/DDBJ databases">
        <authorList>
            <person name="Peterson S.W."/>
        </authorList>
    </citation>
    <scope>NUCLEOTIDE SEQUENCE [LARGE SCALE GENOMIC DNA]</scope>
    <source>
        <strain evidence="2 3">ATCC BAA-908</strain>
    </source>
</reference>
<feature type="transmembrane region" description="Helical" evidence="1">
    <location>
        <begin position="68"/>
        <end position="88"/>
    </location>
</feature>
<feature type="transmembrane region" description="Helical" evidence="1">
    <location>
        <begin position="6"/>
        <end position="22"/>
    </location>
</feature>
<dbReference type="OrthoDB" id="360935at2"/>
<feature type="transmembrane region" description="Helical" evidence="1">
    <location>
        <begin position="38"/>
        <end position="56"/>
    </location>
</feature>
<proteinExistence type="predicted"/>
<dbReference type="AlphaFoldDB" id="A0A1T4KZ98"/>
<keyword evidence="1" id="KW-0812">Transmembrane</keyword>
<feature type="transmembrane region" description="Helical" evidence="1">
    <location>
        <begin position="109"/>
        <end position="130"/>
    </location>
</feature>
<gene>
    <name evidence="2" type="ORF">SAMN02745149_01404</name>
</gene>
<keyword evidence="1" id="KW-1133">Transmembrane helix</keyword>
<dbReference type="RefSeq" id="WP_078933326.1">
    <property type="nucleotide sequence ID" value="NZ_FUWG01000009.1"/>
</dbReference>
<accession>A0A1T4KZ98</accession>
<keyword evidence="3" id="KW-1185">Reference proteome</keyword>
<dbReference type="STRING" id="261392.SAMN02745149_01404"/>
<protein>
    <submittedName>
        <fullName evidence="2">Uncharacterized protein</fullName>
    </submittedName>
</protein>
<sequence length="131" mass="14502">MLQFYFLSVMLNLLIGIMLVFNKEDSAVEKLLDTEDKLFQLVVGILSVFVALIKLLSPVKGVPFFGDFLPALIGFAGGACLLVHYFYGKSTAEVQPPELINQIFIENQRYIGIACLACAVIHFICPAVLFL</sequence>
<dbReference type="GeneID" id="78316700"/>
<keyword evidence="1" id="KW-0472">Membrane</keyword>
<name>A0A1T4KZ98_TREPO</name>
<organism evidence="2 3">
    <name type="scientific">Treponema porcinum</name>
    <dbReference type="NCBI Taxonomy" id="261392"/>
    <lineage>
        <taxon>Bacteria</taxon>
        <taxon>Pseudomonadati</taxon>
        <taxon>Spirochaetota</taxon>
        <taxon>Spirochaetia</taxon>
        <taxon>Spirochaetales</taxon>
        <taxon>Treponemataceae</taxon>
        <taxon>Treponema</taxon>
    </lineage>
</organism>
<evidence type="ECO:0000313" key="3">
    <source>
        <dbReference type="Proteomes" id="UP000190423"/>
    </source>
</evidence>
<evidence type="ECO:0000256" key="1">
    <source>
        <dbReference type="SAM" id="Phobius"/>
    </source>
</evidence>